<gene>
    <name evidence="2" type="ORF">VTH8203_01399</name>
</gene>
<feature type="domain" description="N-acetylmuramoyl-L-alanine amidase" evidence="1">
    <location>
        <begin position="3"/>
        <end position="130"/>
    </location>
</feature>
<evidence type="ECO:0000259" key="1">
    <source>
        <dbReference type="Pfam" id="PF01510"/>
    </source>
</evidence>
<dbReference type="SUPFAM" id="SSF55846">
    <property type="entry name" value="N-acetylmuramoyl-L-alanine amidase-like"/>
    <property type="match status" value="1"/>
</dbReference>
<dbReference type="CDD" id="cd06583">
    <property type="entry name" value="PGRP"/>
    <property type="match status" value="1"/>
</dbReference>
<reference evidence="3" key="1">
    <citation type="submission" date="2016-06" db="EMBL/GenBank/DDBJ databases">
        <authorList>
            <person name="Rodrigo-Torres L."/>
            <person name="Arahal R.D."/>
            <person name="Lucena T."/>
        </authorList>
    </citation>
    <scope>NUCLEOTIDE SEQUENCE [LARGE SCALE GENOMIC DNA]</scope>
    <source>
        <strain evidence="3">CECT8203</strain>
    </source>
</reference>
<sequence>MVTIVLHCSDSHFGNAALIAKWHLARGWQGIGYHYVILNGWLSAKSYHPCYNGHIETGRALNNDSLVSPFERGAHVKGHNAHSVGICLIGRSGVFTDEQLNAALSVVYHLERQFGEVRLVQHSELDGNKPDCAGLNMARFQANLRCYKRLTEGR</sequence>
<dbReference type="AlphaFoldDB" id="A0A240EGI3"/>
<dbReference type="GO" id="GO:0008745">
    <property type="term" value="F:N-acetylmuramoyl-L-alanine amidase activity"/>
    <property type="evidence" value="ECO:0007669"/>
    <property type="project" value="InterPro"/>
</dbReference>
<organism evidence="2 3">
    <name type="scientific">Vibrio thalassae</name>
    <dbReference type="NCBI Taxonomy" id="1243014"/>
    <lineage>
        <taxon>Bacteria</taxon>
        <taxon>Pseudomonadati</taxon>
        <taxon>Pseudomonadota</taxon>
        <taxon>Gammaproteobacteria</taxon>
        <taxon>Vibrionales</taxon>
        <taxon>Vibrionaceae</taxon>
        <taxon>Vibrio</taxon>
    </lineage>
</organism>
<accession>A0A240EGI3</accession>
<dbReference type="InterPro" id="IPR036505">
    <property type="entry name" value="Amidase/PGRP_sf"/>
</dbReference>
<dbReference type="Pfam" id="PF01510">
    <property type="entry name" value="Amidase_2"/>
    <property type="match status" value="1"/>
</dbReference>
<dbReference type="GO" id="GO:0009253">
    <property type="term" value="P:peptidoglycan catabolic process"/>
    <property type="evidence" value="ECO:0007669"/>
    <property type="project" value="InterPro"/>
</dbReference>
<dbReference type="RefSeq" id="WP_096993018.1">
    <property type="nucleotide sequence ID" value="NZ_JBHSII010000011.1"/>
</dbReference>
<evidence type="ECO:0000313" key="3">
    <source>
        <dbReference type="Proteomes" id="UP000219336"/>
    </source>
</evidence>
<name>A0A240EGI3_9VIBR</name>
<protein>
    <submittedName>
        <fullName evidence="2">N-acetylmuramoyl-L-alanine amidase</fullName>
    </submittedName>
</protein>
<proteinExistence type="predicted"/>
<dbReference type="OrthoDB" id="8754850at2"/>
<evidence type="ECO:0000313" key="2">
    <source>
        <dbReference type="EMBL" id="SNX47784.1"/>
    </source>
</evidence>
<dbReference type="Gene3D" id="3.40.80.10">
    <property type="entry name" value="Peptidoglycan recognition protein-like"/>
    <property type="match status" value="1"/>
</dbReference>
<dbReference type="EMBL" id="OANU01000013">
    <property type="protein sequence ID" value="SNX47784.1"/>
    <property type="molecule type" value="Genomic_DNA"/>
</dbReference>
<dbReference type="InterPro" id="IPR002502">
    <property type="entry name" value="Amidase_domain"/>
</dbReference>
<keyword evidence="3" id="KW-1185">Reference proteome</keyword>
<dbReference type="Proteomes" id="UP000219336">
    <property type="component" value="Unassembled WGS sequence"/>
</dbReference>